<feature type="repeat" description="WD" evidence="1">
    <location>
        <begin position="237"/>
        <end position="278"/>
    </location>
</feature>
<dbReference type="Proteomes" id="UP001281761">
    <property type="component" value="Unassembled WGS sequence"/>
</dbReference>
<gene>
    <name evidence="2" type="ORF">BLNAU_5816</name>
</gene>
<feature type="repeat" description="WD" evidence="1">
    <location>
        <begin position="339"/>
        <end position="370"/>
    </location>
</feature>
<dbReference type="Pfam" id="PF00400">
    <property type="entry name" value="WD40"/>
    <property type="match status" value="5"/>
</dbReference>
<keyword evidence="3" id="KW-1185">Reference proteome</keyword>
<dbReference type="CDD" id="cd00200">
    <property type="entry name" value="WD40"/>
    <property type="match status" value="1"/>
</dbReference>
<dbReference type="PROSITE" id="PS50294">
    <property type="entry name" value="WD_REPEATS_REGION"/>
    <property type="match status" value="3"/>
</dbReference>
<dbReference type="InterPro" id="IPR015943">
    <property type="entry name" value="WD40/YVTN_repeat-like_dom_sf"/>
</dbReference>
<feature type="repeat" description="WD" evidence="1">
    <location>
        <begin position="195"/>
        <end position="236"/>
    </location>
</feature>
<dbReference type="InterPro" id="IPR036322">
    <property type="entry name" value="WD40_repeat_dom_sf"/>
</dbReference>
<name>A0ABQ9Y6D9_9EUKA</name>
<dbReference type="PANTHER" id="PTHR22836">
    <property type="entry name" value="WD40 REPEAT PROTEIN"/>
    <property type="match status" value="1"/>
</dbReference>
<dbReference type="PANTHER" id="PTHR22836:SF0">
    <property type="entry name" value="PRE-MRNA 3' END PROCESSING PROTEIN WDR33"/>
    <property type="match status" value="1"/>
</dbReference>
<sequence>MQPQRLSGRRVLDFHSSVIRHTESFIYNRHPWRRNALYADSSYAKDLGLPSDYCDKPMNSVCTQFAHFASTTDKTPLLAVTWSQDGHRLYTGSTKGEMVMWSGSTFTHEHTHSADPTSITCMEWNFSNTLLAAGFQNGKLKFFSSTLNLEREEKPHGQNLASLSFSPSANIIATASNDQTVKLYDFEQQAPVMAFADHKAGVKSIDWHPHLSLLLSGGADSLTFLFDLRQKKAVRCLRGHKGDVTTVDFSSDGMFFATGSEDETVLLYDMRSEMVLSRAKTVHTPRTLSFHPTQSDIFLLGTDDGALLYYCIDSTNTTFLHPDNITAGTHSPLVPIDGVSAHSQPVADAAWHPLGTTVATTGEEGLLKLWGRAQPGDGLTERELAGQVGYTEREKSKIVTQLVTEQEYNPDSIANLHTAYLASAMTLPIWTSNGRSRATLQNINENPISKLPFPMVMSNLLGGQTMSLALLSLAAPYAYIPSTLVPPFVLQKKKKQSKVKEGGLRSQRYDSAQCPHSFSSDYALFTPPFQHTFPVSNLGRQTENENEEPVASTHTSAILCAHPTFNSFLDAPSAFYAMMGSTADDIVKTGTEAGNEMVSVIGDAKREKRAEKLGKEELFGGMVGGGMTDRMKVEWQSESEMKELDVEGNMDLVEIGLAKGVYCIQQPLYNHESPIEILTSHAPASTTTQPFSTLAAIALSDNQDSSSFTANPGLPPALRSSLLTSPLPGIRLQVEHTLQMIKTVRRTAQKQLFFD</sequence>
<dbReference type="EMBL" id="JARBJD010000031">
    <property type="protein sequence ID" value="KAK2959258.1"/>
    <property type="molecule type" value="Genomic_DNA"/>
</dbReference>
<evidence type="ECO:0000313" key="3">
    <source>
        <dbReference type="Proteomes" id="UP001281761"/>
    </source>
</evidence>
<feature type="repeat" description="WD" evidence="1">
    <location>
        <begin position="153"/>
        <end position="194"/>
    </location>
</feature>
<evidence type="ECO:0000256" key="1">
    <source>
        <dbReference type="PROSITE-ProRule" id="PRU00221"/>
    </source>
</evidence>
<dbReference type="PROSITE" id="PS50082">
    <property type="entry name" value="WD_REPEATS_2"/>
    <property type="match status" value="4"/>
</dbReference>
<proteinExistence type="predicted"/>
<protein>
    <submittedName>
        <fullName evidence="2">Polyadenylation factor subunit 2</fullName>
    </submittedName>
</protein>
<keyword evidence="1" id="KW-0853">WD repeat</keyword>
<dbReference type="Gene3D" id="2.130.10.10">
    <property type="entry name" value="YVTN repeat-like/Quinoprotein amine dehydrogenase"/>
    <property type="match status" value="3"/>
</dbReference>
<dbReference type="SMART" id="SM00320">
    <property type="entry name" value="WD40"/>
    <property type="match status" value="6"/>
</dbReference>
<dbReference type="InterPro" id="IPR001680">
    <property type="entry name" value="WD40_rpt"/>
</dbReference>
<evidence type="ECO:0000313" key="2">
    <source>
        <dbReference type="EMBL" id="KAK2959258.1"/>
    </source>
</evidence>
<comment type="caution">
    <text evidence="2">The sequence shown here is derived from an EMBL/GenBank/DDBJ whole genome shotgun (WGS) entry which is preliminary data.</text>
</comment>
<organism evidence="2 3">
    <name type="scientific">Blattamonas nauphoetae</name>
    <dbReference type="NCBI Taxonomy" id="2049346"/>
    <lineage>
        <taxon>Eukaryota</taxon>
        <taxon>Metamonada</taxon>
        <taxon>Preaxostyla</taxon>
        <taxon>Oxymonadida</taxon>
        <taxon>Blattamonas</taxon>
    </lineage>
</organism>
<reference evidence="2 3" key="1">
    <citation type="journal article" date="2022" name="bioRxiv">
        <title>Genomics of Preaxostyla Flagellates Illuminates Evolutionary Transitions and the Path Towards Mitochondrial Loss.</title>
        <authorList>
            <person name="Novak L.V.F."/>
            <person name="Treitli S.C."/>
            <person name="Pyrih J."/>
            <person name="Halakuc P."/>
            <person name="Pipaliya S.V."/>
            <person name="Vacek V."/>
            <person name="Brzon O."/>
            <person name="Soukal P."/>
            <person name="Eme L."/>
            <person name="Dacks J.B."/>
            <person name="Karnkowska A."/>
            <person name="Elias M."/>
            <person name="Hampl V."/>
        </authorList>
    </citation>
    <scope>NUCLEOTIDE SEQUENCE [LARGE SCALE GENOMIC DNA]</scope>
    <source>
        <strain evidence="2">NAU3</strain>
        <tissue evidence="2">Gut</tissue>
    </source>
</reference>
<dbReference type="SUPFAM" id="SSF50978">
    <property type="entry name" value="WD40 repeat-like"/>
    <property type="match status" value="1"/>
</dbReference>
<dbReference type="InterPro" id="IPR045245">
    <property type="entry name" value="Pfs2-like"/>
</dbReference>
<accession>A0ABQ9Y6D9</accession>